<dbReference type="InterPro" id="IPR013103">
    <property type="entry name" value="RVT_2"/>
</dbReference>
<dbReference type="AlphaFoldDB" id="A0AA39VKI0"/>
<feature type="domain" description="Reverse transcriptase Ty1/copia-type" evidence="1">
    <location>
        <begin position="11"/>
        <end position="84"/>
    </location>
</feature>
<dbReference type="EMBL" id="JAUESC010000381">
    <property type="protein sequence ID" value="KAK0589164.1"/>
    <property type="molecule type" value="Genomic_DNA"/>
</dbReference>
<protein>
    <recommendedName>
        <fullName evidence="1">Reverse transcriptase Ty1/copia-type domain-containing protein</fullName>
    </recommendedName>
</protein>
<gene>
    <name evidence="2" type="ORF">LWI29_010559</name>
</gene>
<organism evidence="2 3">
    <name type="scientific">Acer saccharum</name>
    <name type="common">Sugar maple</name>
    <dbReference type="NCBI Taxonomy" id="4024"/>
    <lineage>
        <taxon>Eukaryota</taxon>
        <taxon>Viridiplantae</taxon>
        <taxon>Streptophyta</taxon>
        <taxon>Embryophyta</taxon>
        <taxon>Tracheophyta</taxon>
        <taxon>Spermatophyta</taxon>
        <taxon>Magnoliopsida</taxon>
        <taxon>eudicotyledons</taxon>
        <taxon>Gunneridae</taxon>
        <taxon>Pentapetalae</taxon>
        <taxon>rosids</taxon>
        <taxon>malvids</taxon>
        <taxon>Sapindales</taxon>
        <taxon>Sapindaceae</taxon>
        <taxon>Hippocastanoideae</taxon>
        <taxon>Acereae</taxon>
        <taxon>Acer</taxon>
    </lineage>
</organism>
<evidence type="ECO:0000313" key="3">
    <source>
        <dbReference type="Proteomes" id="UP001168877"/>
    </source>
</evidence>
<reference evidence="2" key="1">
    <citation type="journal article" date="2022" name="Plant J.">
        <title>Strategies of tolerance reflected in two North American maple genomes.</title>
        <authorList>
            <person name="McEvoy S.L."/>
            <person name="Sezen U.U."/>
            <person name="Trouern-Trend A."/>
            <person name="McMahon S.M."/>
            <person name="Schaberg P.G."/>
            <person name="Yang J."/>
            <person name="Wegrzyn J.L."/>
            <person name="Swenson N.G."/>
        </authorList>
    </citation>
    <scope>NUCLEOTIDE SEQUENCE</scope>
    <source>
        <strain evidence="2">NS2018</strain>
    </source>
</reference>
<proteinExistence type="predicted"/>
<comment type="caution">
    <text evidence="2">The sequence shown here is derived from an EMBL/GenBank/DDBJ whole genome shotgun (WGS) entry which is preliminary data.</text>
</comment>
<reference evidence="2" key="2">
    <citation type="submission" date="2023-06" db="EMBL/GenBank/DDBJ databases">
        <authorList>
            <person name="Swenson N.G."/>
            <person name="Wegrzyn J.L."/>
            <person name="Mcevoy S.L."/>
        </authorList>
    </citation>
    <scope>NUCLEOTIDE SEQUENCE</scope>
    <source>
        <strain evidence="2">NS2018</strain>
        <tissue evidence="2">Leaf</tissue>
    </source>
</reference>
<keyword evidence="3" id="KW-1185">Reference proteome</keyword>
<name>A0AA39VKI0_ACESA</name>
<dbReference type="Proteomes" id="UP001168877">
    <property type="component" value="Unassembled WGS sequence"/>
</dbReference>
<evidence type="ECO:0000313" key="2">
    <source>
        <dbReference type="EMBL" id="KAK0589164.1"/>
    </source>
</evidence>
<evidence type="ECO:0000259" key="1">
    <source>
        <dbReference type="Pfam" id="PF07727"/>
    </source>
</evidence>
<accession>A0AA39VKI0</accession>
<dbReference type="Pfam" id="PF07727">
    <property type="entry name" value="RVT_2"/>
    <property type="match status" value="1"/>
</dbReference>
<sequence length="86" mass="9647">MSAEYDALEKNGTWDLVPSHPSQNVVGCKWIFRIKRNPDGSVARYKARLVAKGFHQRPGVDFHETFSPVVKPVTVRLILTIVVTNG</sequence>